<accession>M2B1K0</accession>
<proteinExistence type="predicted"/>
<comment type="caution">
    <text evidence="2">The sequence shown here is derived from an EMBL/GenBank/DDBJ whole genome shotgun (WGS) entry which is preliminary data.</text>
</comment>
<sequence>MNDQMVPSDFANHSMPPVVPVPAASPAEDAANSNSDPSDRPQLKNSGAMARLLMPRHQTPHHLMPHIRRLD</sequence>
<reference evidence="2" key="1">
    <citation type="submission" date="2012-11" db="EMBL/GenBank/DDBJ databases">
        <title>Permanent draft genomes of Rhodopirellula europaea strain SH398 and 6C.</title>
        <authorList>
            <person name="Richter M."/>
            <person name="Richter-Heitmann T."/>
            <person name="Frank C."/>
            <person name="Harder J."/>
            <person name="Glockner F.O."/>
        </authorList>
    </citation>
    <scope>NUCLEOTIDE SEQUENCE</scope>
    <source>
        <strain evidence="2">6C</strain>
    </source>
</reference>
<dbReference type="PATRIC" id="fig|1263867.3.peg.463"/>
<evidence type="ECO:0000313" key="2">
    <source>
        <dbReference type="EMBL" id="EMB18797.1"/>
    </source>
</evidence>
<keyword evidence="3" id="KW-1185">Reference proteome</keyword>
<reference evidence="2" key="2">
    <citation type="journal article" date="2013" name="Mar. Genomics">
        <title>Expression of sulfatases in Rhodopirellula baltica and the diversity of sulfatases in the genus Rhodopirellula.</title>
        <authorList>
            <person name="Wegner C.E."/>
            <person name="Richter-Heitmann T."/>
            <person name="Klindworth A."/>
            <person name="Klockow C."/>
            <person name="Richter M."/>
            <person name="Achstetter T."/>
            <person name="Glockner F.O."/>
            <person name="Harder J."/>
        </authorList>
    </citation>
    <scope>NUCLEOTIDE SEQUENCE [LARGE SCALE GENOMIC DNA]</scope>
    <source>
        <strain evidence="2">6C</strain>
    </source>
</reference>
<organism evidence="2 3">
    <name type="scientific">Rhodopirellula europaea 6C</name>
    <dbReference type="NCBI Taxonomy" id="1263867"/>
    <lineage>
        <taxon>Bacteria</taxon>
        <taxon>Pseudomonadati</taxon>
        <taxon>Planctomycetota</taxon>
        <taxon>Planctomycetia</taxon>
        <taxon>Pirellulales</taxon>
        <taxon>Pirellulaceae</taxon>
        <taxon>Rhodopirellula</taxon>
    </lineage>
</organism>
<feature type="compositionally biased region" description="Basic residues" evidence="1">
    <location>
        <begin position="58"/>
        <end position="71"/>
    </location>
</feature>
<dbReference type="Proteomes" id="UP000011529">
    <property type="component" value="Unassembled WGS sequence"/>
</dbReference>
<feature type="region of interest" description="Disordered" evidence="1">
    <location>
        <begin position="1"/>
        <end position="71"/>
    </location>
</feature>
<protein>
    <submittedName>
        <fullName evidence="2">Uncharacterized protein</fullName>
    </submittedName>
</protein>
<evidence type="ECO:0000313" key="3">
    <source>
        <dbReference type="Proteomes" id="UP000011529"/>
    </source>
</evidence>
<gene>
    <name evidence="2" type="ORF">RE6C_00430</name>
</gene>
<dbReference type="RefSeq" id="WP_008653384.1">
    <property type="nucleotide sequence ID" value="NZ_ANMO01000025.1"/>
</dbReference>
<dbReference type="EMBL" id="ANMO01000025">
    <property type="protein sequence ID" value="EMB18797.1"/>
    <property type="molecule type" value="Genomic_DNA"/>
</dbReference>
<evidence type="ECO:0000256" key="1">
    <source>
        <dbReference type="SAM" id="MobiDB-lite"/>
    </source>
</evidence>
<name>M2B1K0_9BACT</name>
<feature type="compositionally biased region" description="Low complexity" evidence="1">
    <location>
        <begin position="21"/>
        <end position="36"/>
    </location>
</feature>
<dbReference type="AlphaFoldDB" id="M2B1K0"/>